<dbReference type="PANTHER" id="PTHR30576">
    <property type="entry name" value="COLANIC BIOSYNTHESIS UDP-GLUCOSE LIPID CARRIER TRANSFERASE"/>
    <property type="match status" value="1"/>
</dbReference>
<dbReference type="GO" id="GO:0016780">
    <property type="term" value="F:phosphotransferase activity, for other substituted phosphate groups"/>
    <property type="evidence" value="ECO:0007669"/>
    <property type="project" value="TreeGrafter"/>
</dbReference>
<dbReference type="EMBL" id="SMYO01000004">
    <property type="protein sequence ID" value="TDK62417.1"/>
    <property type="molecule type" value="Genomic_DNA"/>
</dbReference>
<evidence type="ECO:0000259" key="2">
    <source>
        <dbReference type="Pfam" id="PF02397"/>
    </source>
</evidence>
<protein>
    <submittedName>
        <fullName evidence="4">Sugar transferase</fullName>
        <ecNumber evidence="3">2.7.8.-</ecNumber>
    </submittedName>
</protein>
<evidence type="ECO:0000313" key="3">
    <source>
        <dbReference type="EMBL" id="MDQ6600117.1"/>
    </source>
</evidence>
<organism evidence="4 5">
    <name type="scientific">Bacillus salipaludis</name>
    <dbReference type="NCBI Taxonomy" id="2547811"/>
    <lineage>
        <taxon>Bacteria</taxon>
        <taxon>Bacillati</taxon>
        <taxon>Bacillota</taxon>
        <taxon>Bacilli</taxon>
        <taxon>Bacillales</taxon>
        <taxon>Bacillaceae</taxon>
        <taxon>Bacillus</taxon>
    </lineage>
</organism>
<dbReference type="Proteomes" id="UP001178888">
    <property type="component" value="Unassembled WGS sequence"/>
</dbReference>
<dbReference type="PANTHER" id="PTHR30576:SF8">
    <property type="entry name" value="UNDECAPRENYL-PHOSPHATE GALACTOSE PHOSPHOTRANSFERASE"/>
    <property type="match status" value="1"/>
</dbReference>
<dbReference type="InterPro" id="IPR003362">
    <property type="entry name" value="Bact_transf"/>
</dbReference>
<dbReference type="EMBL" id="JAVGVR010000001">
    <property type="protein sequence ID" value="MDQ6600117.1"/>
    <property type="molecule type" value="Genomic_DNA"/>
</dbReference>
<reference evidence="4 5" key="1">
    <citation type="submission" date="2019-03" db="EMBL/GenBank/DDBJ databases">
        <title>Bacillus niacini sp. nov. a Nicotinate-Metabolizing Mesophile Isolated from Soil.</title>
        <authorList>
            <person name="Zhang G."/>
        </authorList>
    </citation>
    <scope>NUCLEOTIDE SEQUENCE [LARGE SCALE GENOMIC DNA]</scope>
    <source>
        <strain evidence="4 5">WN066</strain>
    </source>
</reference>
<dbReference type="EC" id="2.7.8.-" evidence="3"/>
<feature type="domain" description="Bacterial sugar transferase" evidence="2">
    <location>
        <begin position="2"/>
        <end position="176"/>
    </location>
</feature>
<sequence length="206" mass="23742">MKRLFDIFVSLLLLCLFSPIILGVAIVVRLKLGSPILFKQKRVGYQERIFTLFKFRTMTNEKDEAGNDLPDSIRLTKVGLLIRRLSMDELPQLLNVLKGDMSLVGPRPLLVRYLPYYSQEERKRHTVRPGITGYAQVEGRNELDWNTRLALDVNYIENHSFLLDLKIILKTISKTLKREGIANVPDQQMLDFDVERQIKAKSLKGG</sequence>
<keyword evidence="4" id="KW-0808">Transferase</keyword>
<keyword evidence="6" id="KW-1185">Reference proteome</keyword>
<reference evidence="3" key="2">
    <citation type="submission" date="2023-08" db="EMBL/GenBank/DDBJ databases">
        <title>Nitrogen cycling bacteria in agricultural field soils.</title>
        <authorList>
            <person name="Jang J."/>
        </authorList>
    </citation>
    <scope>NUCLEOTIDE SEQUENCE</scope>
    <source>
        <strain evidence="3">PS3-36</strain>
    </source>
</reference>
<evidence type="ECO:0000313" key="4">
    <source>
        <dbReference type="EMBL" id="TDK62417.1"/>
    </source>
</evidence>
<dbReference type="AlphaFoldDB" id="A0A4R5VTR7"/>
<dbReference type="Proteomes" id="UP000295132">
    <property type="component" value="Unassembled WGS sequence"/>
</dbReference>
<proteinExistence type="inferred from homology"/>
<gene>
    <name evidence="4" type="ORF">E2K98_10240</name>
    <name evidence="3" type="ORF">RCG21_27990</name>
</gene>
<comment type="caution">
    <text evidence="4">The sequence shown here is derived from an EMBL/GenBank/DDBJ whole genome shotgun (WGS) entry which is preliminary data.</text>
</comment>
<evidence type="ECO:0000313" key="6">
    <source>
        <dbReference type="Proteomes" id="UP001178888"/>
    </source>
</evidence>
<comment type="similarity">
    <text evidence="1">Belongs to the bacterial sugar transferase family.</text>
</comment>
<dbReference type="RefSeq" id="WP_133334134.1">
    <property type="nucleotide sequence ID" value="NZ_JAVGVR010000001.1"/>
</dbReference>
<evidence type="ECO:0000313" key="5">
    <source>
        <dbReference type="Proteomes" id="UP000295132"/>
    </source>
</evidence>
<evidence type="ECO:0000256" key="1">
    <source>
        <dbReference type="ARBA" id="ARBA00006464"/>
    </source>
</evidence>
<name>A0A4R5VTR7_9BACI</name>
<accession>A0A4R5VTR7</accession>
<dbReference type="Pfam" id="PF02397">
    <property type="entry name" value="Bac_transf"/>
    <property type="match status" value="1"/>
</dbReference>